<dbReference type="Proteomes" id="UP000812277">
    <property type="component" value="Unassembled WGS sequence"/>
</dbReference>
<organism evidence="3 4">
    <name type="scientific">Paenibacillus oenotherae</name>
    <dbReference type="NCBI Taxonomy" id="1435645"/>
    <lineage>
        <taxon>Bacteria</taxon>
        <taxon>Bacillati</taxon>
        <taxon>Bacillota</taxon>
        <taxon>Bacilli</taxon>
        <taxon>Bacillales</taxon>
        <taxon>Paenibacillaceae</taxon>
        <taxon>Paenibacillus</taxon>
    </lineage>
</organism>
<proteinExistence type="predicted"/>
<dbReference type="PROSITE" id="PS51257">
    <property type="entry name" value="PROKAR_LIPOPROTEIN"/>
    <property type="match status" value="1"/>
</dbReference>
<evidence type="ECO:0000256" key="1">
    <source>
        <dbReference type="SAM" id="MobiDB-lite"/>
    </source>
</evidence>
<reference evidence="3 4" key="1">
    <citation type="submission" date="2021-07" db="EMBL/GenBank/DDBJ databases">
        <title>Paenibacillus radiodurans sp. nov., isolated from the southeastern edge of Tengger Desert.</title>
        <authorList>
            <person name="Zhang G."/>
        </authorList>
    </citation>
    <scope>NUCLEOTIDE SEQUENCE [LARGE SCALE GENOMIC DNA]</scope>
    <source>
        <strain evidence="3 4">DT7-4</strain>
    </source>
</reference>
<feature type="signal peptide" evidence="2">
    <location>
        <begin position="1"/>
        <end position="17"/>
    </location>
</feature>
<accession>A0ABS7D0S4</accession>
<keyword evidence="4" id="KW-1185">Reference proteome</keyword>
<sequence>MRWTGFLLGSLAGMAAAAYVAKKRPGMFAWATAACTSMATGLKGRTIDAVISRKLGSKSSSASASTSAKEKGAAPEDSAAAWGQIEMLMNSDPTVKREAERIAAEGKAH</sequence>
<evidence type="ECO:0000313" key="3">
    <source>
        <dbReference type="EMBL" id="MBW7473478.1"/>
    </source>
</evidence>
<name>A0ABS7D0S4_9BACL</name>
<evidence type="ECO:0000313" key="4">
    <source>
        <dbReference type="Proteomes" id="UP000812277"/>
    </source>
</evidence>
<feature type="compositionally biased region" description="Low complexity" evidence="1">
    <location>
        <begin position="54"/>
        <end position="67"/>
    </location>
</feature>
<comment type="caution">
    <text evidence="3">The sequence shown here is derived from an EMBL/GenBank/DDBJ whole genome shotgun (WGS) entry which is preliminary data.</text>
</comment>
<keyword evidence="2" id="KW-0732">Signal</keyword>
<evidence type="ECO:0000256" key="2">
    <source>
        <dbReference type="SAM" id="SignalP"/>
    </source>
</evidence>
<gene>
    <name evidence="3" type="ORF">K0T92_01815</name>
</gene>
<feature type="chain" id="PRO_5046189888" evidence="2">
    <location>
        <begin position="18"/>
        <end position="109"/>
    </location>
</feature>
<protein>
    <submittedName>
        <fullName evidence="3">Uncharacterized protein</fullName>
    </submittedName>
</protein>
<dbReference type="EMBL" id="JAHZIJ010000001">
    <property type="protein sequence ID" value="MBW7473478.1"/>
    <property type="molecule type" value="Genomic_DNA"/>
</dbReference>
<dbReference type="RefSeq" id="WP_219870706.1">
    <property type="nucleotide sequence ID" value="NZ_JAHZIJ010000001.1"/>
</dbReference>
<feature type="region of interest" description="Disordered" evidence="1">
    <location>
        <begin position="54"/>
        <end position="78"/>
    </location>
</feature>